<dbReference type="EMBL" id="JXAL01000014">
    <property type="protein sequence ID" value="KIL36149.1"/>
    <property type="molecule type" value="Genomic_DNA"/>
</dbReference>
<gene>
    <name evidence="2" type="ORF">SD71_09320</name>
</gene>
<evidence type="ECO:0008006" key="4">
    <source>
        <dbReference type="Google" id="ProtNLM"/>
    </source>
</evidence>
<protein>
    <recommendedName>
        <fullName evidence="4">Prepilin-type N-terminal cleavage/methylation domain-containing protein</fullName>
    </recommendedName>
</protein>
<comment type="caution">
    <text evidence="2">The sequence shown here is derived from an EMBL/GenBank/DDBJ whole genome shotgun (WGS) entry which is preliminary data.</text>
</comment>
<keyword evidence="1" id="KW-0812">Transmembrane</keyword>
<keyword evidence="3" id="KW-1185">Reference proteome</keyword>
<name>A0ABR5A530_9BACL</name>
<accession>A0ABR5A530</accession>
<reference evidence="2 3" key="1">
    <citation type="submission" date="2014-12" db="EMBL/GenBank/DDBJ databases">
        <title>Draft genome sequence of Cohnella kolymensis strain B-2846.</title>
        <authorList>
            <person name="Karlyshev A.V."/>
            <person name="Kudryashova E.B."/>
        </authorList>
    </citation>
    <scope>NUCLEOTIDE SEQUENCE [LARGE SCALE GENOMIC DNA]</scope>
    <source>
        <strain evidence="2 3">VKM B-2846</strain>
    </source>
</reference>
<feature type="transmembrane region" description="Helical" evidence="1">
    <location>
        <begin position="12"/>
        <end position="33"/>
    </location>
</feature>
<evidence type="ECO:0000313" key="3">
    <source>
        <dbReference type="Proteomes" id="UP000054526"/>
    </source>
</evidence>
<proteinExistence type="predicted"/>
<evidence type="ECO:0000256" key="1">
    <source>
        <dbReference type="SAM" id="Phobius"/>
    </source>
</evidence>
<sequence>MLRNEKGISLYEVLATLAIASFLIGTLTFLFTYSHNGMQQTASRETILRESRTIMSHIVTSVRNETATADVGDGKVLKLEFEKTNALGVKQPTGDTLTYNFTPQSSSEPGKIEVVTIRRGQTTKHELSAHVANVHFEMPQNNKLQITLTMQLPNGDPYETSTVVYFPRLKIT</sequence>
<organism evidence="2 3">
    <name type="scientific">Cohnella kolymensis</name>
    <dbReference type="NCBI Taxonomy" id="1590652"/>
    <lineage>
        <taxon>Bacteria</taxon>
        <taxon>Bacillati</taxon>
        <taxon>Bacillota</taxon>
        <taxon>Bacilli</taxon>
        <taxon>Bacillales</taxon>
        <taxon>Paenibacillaceae</taxon>
        <taxon>Cohnella</taxon>
    </lineage>
</organism>
<dbReference type="Proteomes" id="UP000054526">
    <property type="component" value="Unassembled WGS sequence"/>
</dbReference>
<evidence type="ECO:0000313" key="2">
    <source>
        <dbReference type="EMBL" id="KIL36149.1"/>
    </source>
</evidence>
<keyword evidence="1" id="KW-1133">Transmembrane helix</keyword>
<keyword evidence="1" id="KW-0472">Membrane</keyword>